<dbReference type="PROSITE" id="PS50089">
    <property type="entry name" value="ZF_RING_2"/>
    <property type="match status" value="1"/>
</dbReference>
<dbReference type="STRING" id="669874.A0A1E4U316"/>
<evidence type="ECO:0000259" key="6">
    <source>
        <dbReference type="PROSITE" id="PS50089"/>
    </source>
</evidence>
<keyword evidence="8" id="KW-1185">Reference proteome</keyword>
<dbReference type="PROSITE" id="PS00518">
    <property type="entry name" value="ZF_RING_1"/>
    <property type="match status" value="1"/>
</dbReference>
<dbReference type="AlphaFoldDB" id="A0A1E4U316"/>
<feature type="domain" description="RING-type" evidence="6">
    <location>
        <begin position="53"/>
        <end position="91"/>
    </location>
</feature>
<organism evidence="7 8">
    <name type="scientific">Pachysolen tannophilus NRRL Y-2460</name>
    <dbReference type="NCBI Taxonomy" id="669874"/>
    <lineage>
        <taxon>Eukaryota</taxon>
        <taxon>Fungi</taxon>
        <taxon>Dikarya</taxon>
        <taxon>Ascomycota</taxon>
        <taxon>Saccharomycotina</taxon>
        <taxon>Pichiomycetes</taxon>
        <taxon>Pachysolenaceae</taxon>
        <taxon>Pachysolen</taxon>
    </lineage>
</organism>
<keyword evidence="3" id="KW-0862">Zinc</keyword>
<evidence type="ECO:0000256" key="5">
    <source>
        <dbReference type="SAM" id="MobiDB-lite"/>
    </source>
</evidence>
<dbReference type="SUPFAM" id="SSF57850">
    <property type="entry name" value="RING/U-box"/>
    <property type="match status" value="1"/>
</dbReference>
<sequence length="174" mass="20221">MDLTKKHTTRKHQSSAESDGEDANVTIDEIIQGCTEKSPLIKLIKTVYSSITCSICQEIMLMPFMLQCGHTYCYNCVKEWTANQRKCPECRTNIKRLPILNLKLREVVDSFLESVVKIRPDFKKILKNLEKRLTADYRIDSKNDYLFNGIFHDLMEVVIDRADGVARCSRCHWE</sequence>
<dbReference type="PANTHER" id="PTHR23327">
    <property type="entry name" value="RING FINGER PROTEIN 127"/>
    <property type="match status" value="1"/>
</dbReference>
<dbReference type="Proteomes" id="UP000094236">
    <property type="component" value="Unassembled WGS sequence"/>
</dbReference>
<dbReference type="Pfam" id="PF00097">
    <property type="entry name" value="zf-C3HC4"/>
    <property type="match status" value="1"/>
</dbReference>
<evidence type="ECO:0000313" key="7">
    <source>
        <dbReference type="EMBL" id="ODV98400.1"/>
    </source>
</evidence>
<dbReference type="PANTHER" id="PTHR23327:SF51">
    <property type="entry name" value="TRANSCRIPTIONAL REGULATOR OF YEAST FORM ADHERENCE 3"/>
    <property type="match status" value="1"/>
</dbReference>
<protein>
    <recommendedName>
        <fullName evidence="6">RING-type domain-containing protein</fullName>
    </recommendedName>
</protein>
<dbReference type="InterPro" id="IPR018957">
    <property type="entry name" value="Znf_C3HC4_RING-type"/>
</dbReference>
<dbReference type="InterPro" id="IPR013083">
    <property type="entry name" value="Znf_RING/FYVE/PHD"/>
</dbReference>
<evidence type="ECO:0000256" key="4">
    <source>
        <dbReference type="PROSITE-ProRule" id="PRU00175"/>
    </source>
</evidence>
<evidence type="ECO:0000313" key="8">
    <source>
        <dbReference type="Proteomes" id="UP000094236"/>
    </source>
</evidence>
<evidence type="ECO:0000256" key="3">
    <source>
        <dbReference type="ARBA" id="ARBA00022833"/>
    </source>
</evidence>
<feature type="non-terminal residue" evidence="7">
    <location>
        <position position="174"/>
    </location>
</feature>
<feature type="compositionally biased region" description="Basic residues" evidence="5">
    <location>
        <begin position="1"/>
        <end position="13"/>
    </location>
</feature>
<keyword evidence="2 4" id="KW-0863">Zinc-finger</keyword>
<dbReference type="GO" id="GO:0008270">
    <property type="term" value="F:zinc ion binding"/>
    <property type="evidence" value="ECO:0007669"/>
    <property type="project" value="UniProtKB-KW"/>
</dbReference>
<dbReference type="SMART" id="SM00184">
    <property type="entry name" value="RING"/>
    <property type="match status" value="1"/>
</dbReference>
<dbReference type="EMBL" id="KV454011">
    <property type="protein sequence ID" value="ODV98400.1"/>
    <property type="molecule type" value="Genomic_DNA"/>
</dbReference>
<accession>A0A1E4U316</accession>
<proteinExistence type="predicted"/>
<gene>
    <name evidence="7" type="ORF">PACTADRAFT_38110</name>
</gene>
<dbReference type="Gene3D" id="3.30.40.10">
    <property type="entry name" value="Zinc/RING finger domain, C3HC4 (zinc finger)"/>
    <property type="match status" value="1"/>
</dbReference>
<reference evidence="8" key="1">
    <citation type="submission" date="2016-05" db="EMBL/GenBank/DDBJ databases">
        <title>Comparative genomics of biotechnologically important yeasts.</title>
        <authorList>
            <consortium name="DOE Joint Genome Institute"/>
            <person name="Riley R."/>
            <person name="Haridas S."/>
            <person name="Wolfe K.H."/>
            <person name="Lopes M.R."/>
            <person name="Hittinger C.T."/>
            <person name="Goker M."/>
            <person name="Salamov A."/>
            <person name="Wisecaver J."/>
            <person name="Long T.M."/>
            <person name="Aerts A.L."/>
            <person name="Barry K."/>
            <person name="Choi C."/>
            <person name="Clum A."/>
            <person name="Coughlan A.Y."/>
            <person name="Deshpande S."/>
            <person name="Douglass A.P."/>
            <person name="Hanson S.J."/>
            <person name="Klenk H.-P."/>
            <person name="Labutti K."/>
            <person name="Lapidus A."/>
            <person name="Lindquist E."/>
            <person name="Lipzen A."/>
            <person name="Meier-Kolthoff J.P."/>
            <person name="Ohm R.A."/>
            <person name="Otillar R.P."/>
            <person name="Pangilinan J."/>
            <person name="Peng Y."/>
            <person name="Rokas A."/>
            <person name="Rosa C.A."/>
            <person name="Scheuner C."/>
            <person name="Sibirny A.A."/>
            <person name="Slot J.C."/>
            <person name="Stielow J.B."/>
            <person name="Sun H."/>
            <person name="Kurtzman C.P."/>
            <person name="Blackwell M."/>
            <person name="Grigoriev I.V."/>
            <person name="Jeffries T.W."/>
        </authorList>
    </citation>
    <scope>NUCLEOTIDE SEQUENCE [LARGE SCALE GENOMIC DNA]</scope>
    <source>
        <strain evidence="8">NRRL Y-2460</strain>
    </source>
</reference>
<evidence type="ECO:0000256" key="1">
    <source>
        <dbReference type="ARBA" id="ARBA00022723"/>
    </source>
</evidence>
<name>A0A1E4U316_PACTA</name>
<evidence type="ECO:0000256" key="2">
    <source>
        <dbReference type="ARBA" id="ARBA00022771"/>
    </source>
</evidence>
<dbReference type="OrthoDB" id="6105938at2759"/>
<feature type="region of interest" description="Disordered" evidence="5">
    <location>
        <begin position="1"/>
        <end position="21"/>
    </location>
</feature>
<keyword evidence="1" id="KW-0479">Metal-binding</keyword>
<dbReference type="InterPro" id="IPR001841">
    <property type="entry name" value="Znf_RING"/>
</dbReference>
<dbReference type="InterPro" id="IPR017907">
    <property type="entry name" value="Znf_RING_CS"/>
</dbReference>